<protein>
    <submittedName>
        <fullName evidence="1">Uncharacterized protein</fullName>
    </submittedName>
</protein>
<proteinExistence type="predicted"/>
<dbReference type="AlphaFoldDB" id="A0AAI9ZXH3"/>
<organism evidence="1 2">
    <name type="scientific">Colletotrichum phormii</name>
    <dbReference type="NCBI Taxonomy" id="359342"/>
    <lineage>
        <taxon>Eukaryota</taxon>
        <taxon>Fungi</taxon>
        <taxon>Dikarya</taxon>
        <taxon>Ascomycota</taxon>
        <taxon>Pezizomycotina</taxon>
        <taxon>Sordariomycetes</taxon>
        <taxon>Hypocreomycetidae</taxon>
        <taxon>Glomerellales</taxon>
        <taxon>Glomerellaceae</taxon>
        <taxon>Colletotrichum</taxon>
        <taxon>Colletotrichum acutatum species complex</taxon>
    </lineage>
</organism>
<reference evidence="1" key="1">
    <citation type="submission" date="2021-06" db="EMBL/GenBank/DDBJ databases">
        <title>Comparative genomics, transcriptomics and evolutionary studies reveal genomic signatures of adaptation to plant cell wall in hemibiotrophic fungi.</title>
        <authorList>
            <consortium name="DOE Joint Genome Institute"/>
            <person name="Baroncelli R."/>
            <person name="Diaz J.F."/>
            <person name="Benocci T."/>
            <person name="Peng M."/>
            <person name="Battaglia E."/>
            <person name="Haridas S."/>
            <person name="Andreopoulos W."/>
            <person name="Labutti K."/>
            <person name="Pangilinan J."/>
            <person name="Floch G.L."/>
            <person name="Makela M.R."/>
            <person name="Henrissat B."/>
            <person name="Grigoriev I.V."/>
            <person name="Crouch J.A."/>
            <person name="De Vries R.P."/>
            <person name="Sukno S.A."/>
            <person name="Thon M.R."/>
        </authorList>
    </citation>
    <scope>NUCLEOTIDE SEQUENCE</scope>
    <source>
        <strain evidence="1">CBS 102054</strain>
    </source>
</reference>
<sequence length="179" mass="20344">MRAYVSTVEAEAEIDPRITGSLRTVCAFEVLKIYIGAPYNYYPITYRPWAHLNKAEVTLEGYLFSAVAQWLIAHPEDLADVDTMSSIAKRWNPSMAMTRDNFGGPRSQAWPLIIEDHKKRTARPIPEMFNINMGANNARASVQTVRSRWTKSQLKTSAVSSSLLTQVRWLCLEPDELRP</sequence>
<keyword evidence="2" id="KW-1185">Reference proteome</keyword>
<comment type="caution">
    <text evidence="1">The sequence shown here is derived from an EMBL/GenBank/DDBJ whole genome shotgun (WGS) entry which is preliminary data.</text>
</comment>
<dbReference type="GeneID" id="85466826"/>
<accession>A0AAI9ZXH3</accession>
<dbReference type="RefSeq" id="XP_060448624.1">
    <property type="nucleotide sequence ID" value="XM_060581964.1"/>
</dbReference>
<name>A0AAI9ZXH3_9PEZI</name>
<dbReference type="EMBL" id="JAHMHQ010000004">
    <property type="protein sequence ID" value="KAK1640017.1"/>
    <property type="molecule type" value="Genomic_DNA"/>
</dbReference>
<evidence type="ECO:0000313" key="2">
    <source>
        <dbReference type="Proteomes" id="UP001243989"/>
    </source>
</evidence>
<gene>
    <name evidence="1" type="ORF">BDP81DRAFT_157112</name>
</gene>
<evidence type="ECO:0000313" key="1">
    <source>
        <dbReference type="EMBL" id="KAK1640017.1"/>
    </source>
</evidence>
<dbReference type="Proteomes" id="UP001243989">
    <property type="component" value="Unassembled WGS sequence"/>
</dbReference>